<gene>
    <name evidence="1" type="ORF">B4U79_00031</name>
</gene>
<dbReference type="EMBL" id="NCKU01004727">
    <property type="protein sequence ID" value="RWS05517.1"/>
    <property type="molecule type" value="Genomic_DNA"/>
</dbReference>
<evidence type="ECO:0000313" key="2">
    <source>
        <dbReference type="Proteomes" id="UP000285301"/>
    </source>
</evidence>
<keyword evidence="2" id="KW-1185">Reference proteome</keyword>
<protein>
    <submittedName>
        <fullName evidence="1">Tyrosine 3-monooxygenase-like protein</fullName>
    </submittedName>
</protein>
<feature type="non-terminal residue" evidence="1">
    <location>
        <position position="1"/>
    </location>
</feature>
<dbReference type="GO" id="GO:0004497">
    <property type="term" value="F:monooxygenase activity"/>
    <property type="evidence" value="ECO:0007669"/>
    <property type="project" value="UniProtKB-KW"/>
</dbReference>
<dbReference type="OrthoDB" id="6162240at2759"/>
<keyword evidence="1" id="KW-0503">Monooxygenase</keyword>
<organism evidence="1 2">
    <name type="scientific">Dinothrombium tinctorium</name>
    <dbReference type="NCBI Taxonomy" id="1965070"/>
    <lineage>
        <taxon>Eukaryota</taxon>
        <taxon>Metazoa</taxon>
        <taxon>Ecdysozoa</taxon>
        <taxon>Arthropoda</taxon>
        <taxon>Chelicerata</taxon>
        <taxon>Arachnida</taxon>
        <taxon>Acari</taxon>
        <taxon>Acariformes</taxon>
        <taxon>Trombidiformes</taxon>
        <taxon>Prostigmata</taxon>
        <taxon>Anystina</taxon>
        <taxon>Parasitengona</taxon>
        <taxon>Trombidioidea</taxon>
        <taxon>Trombidiidae</taxon>
        <taxon>Dinothrombium</taxon>
    </lineage>
</organism>
<reference evidence="1 2" key="1">
    <citation type="journal article" date="2018" name="Gigascience">
        <title>Genomes of trombidid mites reveal novel predicted allergens and laterally-transferred genes associated with secondary metabolism.</title>
        <authorList>
            <person name="Dong X."/>
            <person name="Chaisiri K."/>
            <person name="Xia D."/>
            <person name="Armstrong S.D."/>
            <person name="Fang Y."/>
            <person name="Donnelly M.J."/>
            <person name="Kadowaki T."/>
            <person name="McGarry J.W."/>
            <person name="Darby A.C."/>
            <person name="Makepeace B.L."/>
        </authorList>
    </citation>
    <scope>NUCLEOTIDE SEQUENCE [LARGE SCALE GENOMIC DNA]</scope>
    <source>
        <strain evidence="1">UoL-WK</strain>
    </source>
</reference>
<dbReference type="AlphaFoldDB" id="A0A443QR70"/>
<comment type="caution">
    <text evidence="1">The sequence shown here is derived from an EMBL/GenBank/DDBJ whole genome shotgun (WGS) entry which is preliminary data.</text>
</comment>
<accession>A0A443QR70</accession>
<name>A0A443QR70_9ACAR</name>
<evidence type="ECO:0000313" key="1">
    <source>
        <dbReference type="EMBL" id="RWS05517.1"/>
    </source>
</evidence>
<keyword evidence="1" id="KW-0560">Oxidoreductase</keyword>
<dbReference type="STRING" id="1965070.A0A443QR70"/>
<sequence>HGYPSRRRSLVGDAKFETIKNREAKLNWLQEQRNSSQDEDLSEQEVLVVEEAQKEEDLQIPKSMNLILNLEDGLNCLPRILKLIESYKGIVKHLETRKSEKSDAGIDIFVREISLK</sequence>
<proteinExistence type="predicted"/>
<dbReference type="Proteomes" id="UP000285301">
    <property type="component" value="Unassembled WGS sequence"/>
</dbReference>